<protein>
    <recommendedName>
        <fullName evidence="4">NADH:ubiquinone reductase (non-electrogenic)</fullName>
        <ecNumber evidence="4">1.6.5.9</ecNumber>
    </recommendedName>
</protein>
<dbReference type="SUPFAM" id="SSF51905">
    <property type="entry name" value="FAD/NAD(P)-binding domain"/>
    <property type="match status" value="1"/>
</dbReference>
<keyword evidence="13 17" id="KW-0472">Membrane</keyword>
<evidence type="ECO:0000256" key="11">
    <source>
        <dbReference type="ARBA" id="ARBA00023002"/>
    </source>
</evidence>
<evidence type="ECO:0000256" key="13">
    <source>
        <dbReference type="ARBA" id="ARBA00023136"/>
    </source>
</evidence>
<keyword evidence="12" id="KW-0520">NAD</keyword>
<dbReference type="GO" id="GO:0005886">
    <property type="term" value="C:plasma membrane"/>
    <property type="evidence" value="ECO:0007669"/>
    <property type="project" value="UniProtKB-SubCell"/>
</dbReference>
<keyword evidence="7" id="KW-0285">Flavoprotein</keyword>
<comment type="subcellular location">
    <subcellularLocation>
        <location evidence="2">Cell inner membrane</location>
        <topology evidence="2">Single-pass membrane protein</topology>
    </subcellularLocation>
</comment>
<feature type="region of interest" description="Disordered" evidence="16">
    <location>
        <begin position="453"/>
        <end position="475"/>
    </location>
</feature>
<dbReference type="Gene3D" id="3.50.50.100">
    <property type="match status" value="1"/>
</dbReference>
<comment type="catalytic activity">
    <reaction evidence="15">
        <text>a menaquinone + NADH + H(+) = a menaquinol + NAD(+)</text>
        <dbReference type="Rhea" id="RHEA:29235"/>
        <dbReference type="Rhea" id="RHEA-COMP:9537"/>
        <dbReference type="Rhea" id="RHEA-COMP:9539"/>
        <dbReference type="ChEBI" id="CHEBI:15378"/>
        <dbReference type="ChEBI" id="CHEBI:16374"/>
        <dbReference type="ChEBI" id="CHEBI:18151"/>
        <dbReference type="ChEBI" id="CHEBI:57540"/>
        <dbReference type="ChEBI" id="CHEBI:57945"/>
    </reaction>
</comment>
<keyword evidence="6" id="KW-0997">Cell inner membrane</keyword>
<dbReference type="InterPro" id="IPR023753">
    <property type="entry name" value="FAD/NAD-binding_dom"/>
</dbReference>
<feature type="transmembrane region" description="Helical" evidence="17">
    <location>
        <begin position="388"/>
        <end position="408"/>
    </location>
</feature>
<evidence type="ECO:0000256" key="6">
    <source>
        <dbReference type="ARBA" id="ARBA00022519"/>
    </source>
</evidence>
<reference evidence="19 20" key="1">
    <citation type="submission" date="2016-12" db="EMBL/GenBank/DDBJ databases">
        <authorList>
            <person name="Song W.-J."/>
            <person name="Kurnit D.M."/>
        </authorList>
    </citation>
    <scope>NUCLEOTIDE SEQUENCE [LARGE SCALE GENOMIC DNA]</scope>
    <source>
        <strain evidence="19 20">DSM 43162</strain>
    </source>
</reference>
<feature type="domain" description="FAD/NAD(P)-binding" evidence="18">
    <location>
        <begin position="19"/>
        <end position="343"/>
    </location>
</feature>
<dbReference type="PANTHER" id="PTHR43706">
    <property type="entry name" value="NADH DEHYDROGENASE"/>
    <property type="match status" value="1"/>
</dbReference>
<keyword evidence="8 17" id="KW-0812">Transmembrane</keyword>
<sequence>MTTSPVTDPVGASPSGRPRVVVVGSGFGGLFAAQALRRAPVDVTVIGKTSHHLFQPLLYQVATGILSEGEIAPPTREVLRHQQNARVVLGEVTDIDLVDRTVTSTILGRTTVHPYDELIVAAGAGQSYFGNDRFAEFAPGMKSIDDALELRGRIFGAFELAELADDPAEVDRLLTFVVVGAGPTGVEMAGQIAELARRTLRRDFRRIDPTQARVILLDAAPQVLPPFGEKLGTAARQHLNRIGVEVQLGAMVTDVDADGLDVKDADGQVRRITAATKVWAAGVQASGLGRMLAEQSGAEIDRAGRINVQADLTLPGHPEVHVVGDMMALDKLPGVAQVAIQGGRYAAEAIQRRIAGKQPQGPFRYRDKGNMATISRFSAVADIKGLKFSGFLAWVIWLVVHLFYIIGFKSRITTVLHWAVSFLGRGRSQRVATQQQVYGRLALEHLGPGFAASKTGGRKDVGAAAAEDATERRSA</sequence>
<keyword evidence="11" id="KW-0560">Oxidoreductase</keyword>
<dbReference type="Proteomes" id="UP000184428">
    <property type="component" value="Unassembled WGS sequence"/>
</dbReference>
<dbReference type="PRINTS" id="PR00411">
    <property type="entry name" value="PNDRDTASEI"/>
</dbReference>
<evidence type="ECO:0000256" key="16">
    <source>
        <dbReference type="SAM" id="MobiDB-lite"/>
    </source>
</evidence>
<evidence type="ECO:0000256" key="15">
    <source>
        <dbReference type="ARBA" id="ARBA00052097"/>
    </source>
</evidence>
<organism evidence="19 20">
    <name type="scientific">Geodermatophilus obscurus</name>
    <dbReference type="NCBI Taxonomy" id="1861"/>
    <lineage>
        <taxon>Bacteria</taxon>
        <taxon>Bacillati</taxon>
        <taxon>Actinomycetota</taxon>
        <taxon>Actinomycetes</taxon>
        <taxon>Geodermatophilales</taxon>
        <taxon>Geodermatophilaceae</taxon>
        <taxon>Geodermatophilus</taxon>
    </lineage>
</organism>
<evidence type="ECO:0000259" key="18">
    <source>
        <dbReference type="Pfam" id="PF07992"/>
    </source>
</evidence>
<comment type="catalytic activity">
    <reaction evidence="14">
        <text>a quinone + NADH + H(+) = a quinol + NAD(+)</text>
        <dbReference type="Rhea" id="RHEA:46160"/>
        <dbReference type="ChEBI" id="CHEBI:15378"/>
        <dbReference type="ChEBI" id="CHEBI:24646"/>
        <dbReference type="ChEBI" id="CHEBI:57540"/>
        <dbReference type="ChEBI" id="CHEBI:57945"/>
        <dbReference type="ChEBI" id="CHEBI:132124"/>
        <dbReference type="EC" id="1.6.5.9"/>
    </reaction>
</comment>
<dbReference type="EC" id="1.6.5.9" evidence="4"/>
<dbReference type="PANTHER" id="PTHR43706:SF47">
    <property type="entry name" value="EXTERNAL NADH-UBIQUINONE OXIDOREDUCTASE 1, MITOCHONDRIAL-RELATED"/>
    <property type="match status" value="1"/>
</dbReference>
<dbReference type="Pfam" id="PF07992">
    <property type="entry name" value="Pyr_redox_2"/>
    <property type="match status" value="1"/>
</dbReference>
<dbReference type="OrthoDB" id="9781621at2"/>
<dbReference type="EMBL" id="FRDM01000015">
    <property type="protein sequence ID" value="SHN80587.1"/>
    <property type="molecule type" value="Genomic_DNA"/>
</dbReference>
<comment type="cofactor">
    <cofactor evidence="1">
        <name>FAD</name>
        <dbReference type="ChEBI" id="CHEBI:57692"/>
    </cofactor>
</comment>
<evidence type="ECO:0000313" key="19">
    <source>
        <dbReference type="EMBL" id="SHN80587.1"/>
    </source>
</evidence>
<dbReference type="InterPro" id="IPR036188">
    <property type="entry name" value="FAD/NAD-bd_sf"/>
</dbReference>
<evidence type="ECO:0000256" key="7">
    <source>
        <dbReference type="ARBA" id="ARBA00022630"/>
    </source>
</evidence>
<dbReference type="RefSeq" id="WP_072919213.1">
    <property type="nucleotide sequence ID" value="NZ_FRDM01000015.1"/>
</dbReference>
<name>A0A1M7UCJ8_9ACTN</name>
<evidence type="ECO:0000256" key="8">
    <source>
        <dbReference type="ARBA" id="ARBA00022692"/>
    </source>
</evidence>
<evidence type="ECO:0000256" key="2">
    <source>
        <dbReference type="ARBA" id="ARBA00004377"/>
    </source>
</evidence>
<evidence type="ECO:0000256" key="5">
    <source>
        <dbReference type="ARBA" id="ARBA00022475"/>
    </source>
</evidence>
<evidence type="ECO:0000256" key="12">
    <source>
        <dbReference type="ARBA" id="ARBA00023027"/>
    </source>
</evidence>
<evidence type="ECO:0000256" key="4">
    <source>
        <dbReference type="ARBA" id="ARBA00012637"/>
    </source>
</evidence>
<evidence type="ECO:0000256" key="17">
    <source>
        <dbReference type="SAM" id="Phobius"/>
    </source>
</evidence>
<dbReference type="InterPro" id="IPR045024">
    <property type="entry name" value="NDH-2"/>
</dbReference>
<dbReference type="PRINTS" id="PR00368">
    <property type="entry name" value="FADPNR"/>
</dbReference>
<keyword evidence="5" id="KW-1003">Cell membrane</keyword>
<dbReference type="AlphaFoldDB" id="A0A1M7UCJ8"/>
<accession>A0A1M7UCJ8</accession>
<evidence type="ECO:0000313" key="20">
    <source>
        <dbReference type="Proteomes" id="UP000184428"/>
    </source>
</evidence>
<evidence type="ECO:0000256" key="1">
    <source>
        <dbReference type="ARBA" id="ARBA00001974"/>
    </source>
</evidence>
<keyword evidence="9" id="KW-0274">FAD</keyword>
<dbReference type="GO" id="GO:0050136">
    <property type="term" value="F:NADH dehydrogenase (quinone) (non-electrogenic) activity"/>
    <property type="evidence" value="ECO:0007669"/>
    <property type="project" value="UniProtKB-EC"/>
</dbReference>
<evidence type="ECO:0000256" key="3">
    <source>
        <dbReference type="ARBA" id="ARBA00005272"/>
    </source>
</evidence>
<evidence type="ECO:0000256" key="14">
    <source>
        <dbReference type="ARBA" id="ARBA00047599"/>
    </source>
</evidence>
<gene>
    <name evidence="19" type="ORF">SAMN05660350_02948</name>
</gene>
<evidence type="ECO:0000256" key="9">
    <source>
        <dbReference type="ARBA" id="ARBA00022827"/>
    </source>
</evidence>
<comment type="similarity">
    <text evidence="3">Belongs to the NADH dehydrogenase family.</text>
</comment>
<evidence type="ECO:0000256" key="10">
    <source>
        <dbReference type="ARBA" id="ARBA00022989"/>
    </source>
</evidence>
<proteinExistence type="inferred from homology"/>
<keyword evidence="10 17" id="KW-1133">Transmembrane helix</keyword>
<dbReference type="FunFam" id="3.50.50.100:FF:000011">
    <property type="entry name" value="Membrane NADH dehydrogenase"/>
    <property type="match status" value="1"/>
</dbReference>